<keyword evidence="9" id="KW-1208">Phospholipid metabolism</keyword>
<dbReference type="EMBL" id="JADCNL010000007">
    <property type="protein sequence ID" value="KAG0473263.1"/>
    <property type="molecule type" value="Genomic_DNA"/>
</dbReference>
<comment type="caution">
    <text evidence="12">The sequence shown here is derived from an EMBL/GenBank/DDBJ whole genome shotgun (WGS) entry which is preliminary data.</text>
</comment>
<keyword evidence="10" id="KW-0670">Pyruvate</keyword>
<comment type="pathway">
    <text evidence="11">Phospholipid metabolism; phosphatidylethanolamine biosynthesis.</text>
</comment>
<gene>
    <name evidence="13" type="ORF">HPP92_014645</name>
    <name evidence="12" type="ORF">HPP92_015120</name>
</gene>
<evidence type="ECO:0000256" key="9">
    <source>
        <dbReference type="ARBA" id="ARBA00023264"/>
    </source>
</evidence>
<keyword evidence="14" id="KW-1185">Reference proteome</keyword>
<dbReference type="GO" id="GO:0005739">
    <property type="term" value="C:mitochondrion"/>
    <property type="evidence" value="ECO:0007669"/>
    <property type="project" value="TreeGrafter"/>
</dbReference>
<evidence type="ECO:0000256" key="8">
    <source>
        <dbReference type="ARBA" id="ARBA00023239"/>
    </source>
</evidence>
<organism evidence="12 14">
    <name type="scientific">Vanilla planifolia</name>
    <name type="common">Vanilla</name>
    <dbReference type="NCBI Taxonomy" id="51239"/>
    <lineage>
        <taxon>Eukaryota</taxon>
        <taxon>Viridiplantae</taxon>
        <taxon>Streptophyta</taxon>
        <taxon>Embryophyta</taxon>
        <taxon>Tracheophyta</taxon>
        <taxon>Spermatophyta</taxon>
        <taxon>Magnoliopsida</taxon>
        <taxon>Liliopsida</taxon>
        <taxon>Asparagales</taxon>
        <taxon>Orchidaceae</taxon>
        <taxon>Vanilloideae</taxon>
        <taxon>Vanilleae</taxon>
        <taxon>Vanilla</taxon>
    </lineage>
</organism>
<comment type="pathway">
    <text evidence="2">Lipid metabolism.</text>
</comment>
<evidence type="ECO:0000313" key="12">
    <source>
        <dbReference type="EMBL" id="KAG0473263.1"/>
    </source>
</evidence>
<dbReference type="GO" id="GO:0004609">
    <property type="term" value="F:phosphatidylserine decarboxylase activity"/>
    <property type="evidence" value="ECO:0007669"/>
    <property type="project" value="UniProtKB-EC"/>
</dbReference>
<evidence type="ECO:0000256" key="5">
    <source>
        <dbReference type="ARBA" id="ARBA00022793"/>
    </source>
</evidence>
<dbReference type="InterPro" id="IPR033177">
    <property type="entry name" value="PSD-B"/>
</dbReference>
<dbReference type="NCBIfam" id="TIGR00163">
    <property type="entry name" value="PS_decarb"/>
    <property type="match status" value="1"/>
</dbReference>
<sequence length="374" mass="42230">MRLVPPWAAATVTAAKVEDMKEKGIEQEFSPDLKAKFLRLLPLRSISRFWGLLSSLEIPVSLRPSIYKAWARAFHANLEEAASPLEEYTTLQEFFVRRLKDGSRPINPDLNCLVSPVDGLVLQCGELRGPGALIEQVKGFSYSAYSLLGATTSLHEVVDVNILEENSEHKSVEEPTKRSWWRVSLASPKVRHTVTTSPRKGVFYCVLYLRPGNYHRIHSPIDWQVFRRRHFPGHLFPLNERARRTIRNLHIENERVVLEGQWREGFLAMAAIGATNIGSIKLFIEPELHTNRPKRLILHSEAPDEKTYEPEGIGVRLKKGEEVGAFNLGSTVVLVFQAPISVASSGHHIVSSDFNFCIRSGDRVKVGEAIGRWL</sequence>
<dbReference type="UniPathway" id="UPA00558"/>
<evidence type="ECO:0000256" key="11">
    <source>
        <dbReference type="ARBA" id="ARBA00024326"/>
    </source>
</evidence>
<accession>A0A835QKL2</accession>
<reference evidence="14 15" key="1">
    <citation type="journal article" date="2020" name="Nat. Food">
        <title>A phased Vanilla planifolia genome enables genetic improvement of flavour and production.</title>
        <authorList>
            <person name="Hasing T."/>
            <person name="Tang H."/>
            <person name="Brym M."/>
            <person name="Khazi F."/>
            <person name="Huang T."/>
            <person name="Chambers A.H."/>
        </authorList>
    </citation>
    <scope>NUCLEOTIDE SEQUENCE [LARGE SCALE GENOMIC DNA]</scope>
    <source>
        <tissue evidence="12">Leaf</tissue>
    </source>
</reference>
<dbReference type="Proteomes" id="UP000636800">
    <property type="component" value="Chromosome 7"/>
</dbReference>
<protein>
    <recommendedName>
        <fullName evidence="3">phosphatidylserine decarboxylase</fullName>
        <ecNumber evidence="3">4.1.1.65</ecNumber>
    </recommendedName>
</protein>
<evidence type="ECO:0000256" key="4">
    <source>
        <dbReference type="ARBA" id="ARBA00022516"/>
    </source>
</evidence>
<dbReference type="EC" id="4.1.1.65" evidence="3"/>
<dbReference type="GO" id="GO:0006646">
    <property type="term" value="P:phosphatidylethanolamine biosynthetic process"/>
    <property type="evidence" value="ECO:0007669"/>
    <property type="project" value="UniProtKB-UniPathway"/>
</dbReference>
<dbReference type="PANTHER" id="PTHR10067:SF6">
    <property type="entry name" value="PHOSPHATIDYLSERINE DECARBOXYLASE PROENZYME, MITOCHONDRIAL"/>
    <property type="match status" value="1"/>
</dbReference>
<dbReference type="OrthoDB" id="4330at2759"/>
<keyword evidence="7" id="KW-0594">Phospholipid biosynthesis</keyword>
<dbReference type="AlphaFoldDB" id="A0A835QKL2"/>
<keyword evidence="4" id="KW-0444">Lipid biosynthesis</keyword>
<dbReference type="Proteomes" id="UP000639772">
    <property type="component" value="Chromosome 7"/>
</dbReference>
<evidence type="ECO:0000256" key="3">
    <source>
        <dbReference type="ARBA" id="ARBA00012243"/>
    </source>
</evidence>
<evidence type="ECO:0000313" key="15">
    <source>
        <dbReference type="Proteomes" id="UP000639772"/>
    </source>
</evidence>
<keyword evidence="6" id="KW-0443">Lipid metabolism</keyword>
<evidence type="ECO:0000256" key="7">
    <source>
        <dbReference type="ARBA" id="ARBA00023209"/>
    </source>
</evidence>
<evidence type="ECO:0000256" key="6">
    <source>
        <dbReference type="ARBA" id="ARBA00023098"/>
    </source>
</evidence>
<keyword evidence="5" id="KW-0210">Decarboxylase</keyword>
<keyword evidence="8" id="KW-0456">Lyase</keyword>
<dbReference type="PANTHER" id="PTHR10067">
    <property type="entry name" value="PHOSPHATIDYLSERINE DECARBOXYLASE"/>
    <property type="match status" value="1"/>
</dbReference>
<evidence type="ECO:0000256" key="1">
    <source>
        <dbReference type="ARBA" id="ARBA00001928"/>
    </source>
</evidence>
<evidence type="ECO:0000313" key="14">
    <source>
        <dbReference type="Proteomes" id="UP000636800"/>
    </source>
</evidence>
<dbReference type="InterPro" id="IPR003817">
    <property type="entry name" value="PS_Dcarbxylase"/>
</dbReference>
<name>A0A835QKL2_VANPL</name>
<proteinExistence type="predicted"/>
<dbReference type="EMBL" id="JADCNM010000007">
    <property type="protein sequence ID" value="KAG0474959.1"/>
    <property type="molecule type" value="Genomic_DNA"/>
</dbReference>
<evidence type="ECO:0000313" key="13">
    <source>
        <dbReference type="EMBL" id="KAG0474959.1"/>
    </source>
</evidence>
<evidence type="ECO:0000256" key="2">
    <source>
        <dbReference type="ARBA" id="ARBA00005189"/>
    </source>
</evidence>
<dbReference type="Pfam" id="PF02666">
    <property type="entry name" value="PS_Dcarbxylase"/>
    <property type="match status" value="1"/>
</dbReference>
<comment type="cofactor">
    <cofactor evidence="1">
        <name>pyruvate</name>
        <dbReference type="ChEBI" id="CHEBI:15361"/>
    </cofactor>
</comment>
<evidence type="ECO:0000256" key="10">
    <source>
        <dbReference type="ARBA" id="ARBA00023317"/>
    </source>
</evidence>